<keyword evidence="2" id="KW-1185">Reference proteome</keyword>
<dbReference type="InterPro" id="IPR012659">
    <property type="entry name" value="CHP02444"/>
</dbReference>
<dbReference type="EMBL" id="JBHPON010000002">
    <property type="protein sequence ID" value="MFC6036473.1"/>
    <property type="molecule type" value="Genomic_DNA"/>
</dbReference>
<accession>A0ABW1L0H0</accession>
<gene>
    <name evidence="1" type="ORF">ACFMB1_13030</name>
</gene>
<reference evidence="1 2" key="1">
    <citation type="submission" date="2024-09" db="EMBL/GenBank/DDBJ databases">
        <authorList>
            <person name="Zhang Z.-H."/>
        </authorList>
    </citation>
    <scope>NUCLEOTIDE SEQUENCE [LARGE SCALE GENOMIC DNA]</scope>
    <source>
        <strain evidence="1 2">HHTR114</strain>
    </source>
</reference>
<dbReference type="Pfam" id="PF09523">
    <property type="entry name" value="DUF2390"/>
    <property type="match status" value="1"/>
</dbReference>
<dbReference type="RefSeq" id="WP_379882291.1">
    <property type="nucleotide sequence ID" value="NZ_JBHPON010000002.1"/>
</dbReference>
<dbReference type="NCBIfam" id="TIGR02444">
    <property type="entry name" value="TIGR02444 family protein"/>
    <property type="match status" value="1"/>
</dbReference>
<dbReference type="Proteomes" id="UP001596116">
    <property type="component" value="Unassembled WGS sequence"/>
</dbReference>
<protein>
    <submittedName>
        <fullName evidence="1">TIGR02444 family protein</fullName>
    </submittedName>
</protein>
<organism evidence="1 2">
    <name type="scientific">Hyphococcus aureus</name>
    <dbReference type="NCBI Taxonomy" id="2666033"/>
    <lineage>
        <taxon>Bacteria</taxon>
        <taxon>Pseudomonadati</taxon>
        <taxon>Pseudomonadota</taxon>
        <taxon>Alphaproteobacteria</taxon>
        <taxon>Parvularculales</taxon>
        <taxon>Parvularculaceae</taxon>
        <taxon>Hyphococcus</taxon>
    </lineage>
</organism>
<name>A0ABW1L0H0_9PROT</name>
<proteinExistence type="predicted"/>
<comment type="caution">
    <text evidence="1">The sequence shown here is derived from an EMBL/GenBank/DDBJ whole genome shotgun (WGS) entry which is preliminary data.</text>
</comment>
<evidence type="ECO:0000313" key="1">
    <source>
        <dbReference type="EMBL" id="MFC6036473.1"/>
    </source>
</evidence>
<sequence length="171" mass="19460">MSKPKGHRFWVWSLNTYELPGVKNRLIYLQDDFGFDVNLALWCIWRASEGEKLSEDALRAAMRATTEWAEGVVEPLREARLNAHELGPAEFYNLLKEVELASEHHEQNILFKLSRPATPMEREPMLAAARDNIALYASLMDAPRRDGFSSALLRDLIDHIFPGSDHKAAGQ</sequence>
<evidence type="ECO:0000313" key="2">
    <source>
        <dbReference type="Proteomes" id="UP001596116"/>
    </source>
</evidence>